<keyword evidence="1" id="KW-0547">Nucleotide-binding</keyword>
<dbReference type="InterPro" id="IPR003439">
    <property type="entry name" value="ABC_transporter-like_ATP-bd"/>
</dbReference>
<keyword evidence="5" id="KW-1185">Reference proteome</keyword>
<dbReference type="RefSeq" id="WP_130103990.1">
    <property type="nucleotide sequence ID" value="NZ_SDWW01000058.1"/>
</dbReference>
<dbReference type="AlphaFoldDB" id="A0A4Q5MVT9"/>
<dbReference type="GO" id="GO:0005886">
    <property type="term" value="C:plasma membrane"/>
    <property type="evidence" value="ECO:0007669"/>
    <property type="project" value="TreeGrafter"/>
</dbReference>
<dbReference type="Proteomes" id="UP000293764">
    <property type="component" value="Unassembled WGS sequence"/>
</dbReference>
<dbReference type="GO" id="GO:0016887">
    <property type="term" value="F:ATP hydrolysis activity"/>
    <property type="evidence" value="ECO:0007669"/>
    <property type="project" value="InterPro"/>
</dbReference>
<sequence>MLTDADGPAARCARLVKIYPSASGETHALRGIEASFPRGALTAVTGPSGSGKSSLLSVLALRERQSGGELWIAGRSAETLTGRALRHLRRYDVAWVAQRPTHSLFDGLVAREQVEQAARLRAADLAECARLLDRLGLSARAGARNRELSGGEQQRLAVAAAVVGAPGLVVADEPTAELDDDTSSLVLAELRRCAQGGSAVVFATHDQRAIAAADRVLHLRYGVVSTEAMAGAQALAQIDSTGRLQLPPEALALFPQGRAQVVLDGLGVRLLPADGRDAPSVPTDERHGR</sequence>
<dbReference type="PROSITE" id="PS00211">
    <property type="entry name" value="ABC_TRANSPORTER_1"/>
    <property type="match status" value="1"/>
</dbReference>
<dbReference type="InterPro" id="IPR017871">
    <property type="entry name" value="ABC_transporter-like_CS"/>
</dbReference>
<name>A0A4Q5MVT9_9MICO</name>
<dbReference type="PANTHER" id="PTHR24220">
    <property type="entry name" value="IMPORT ATP-BINDING PROTEIN"/>
    <property type="match status" value="1"/>
</dbReference>
<protein>
    <submittedName>
        <fullName evidence="4">ATP-binding cassette domain-containing protein</fullName>
    </submittedName>
</protein>
<evidence type="ECO:0000256" key="2">
    <source>
        <dbReference type="ARBA" id="ARBA00022840"/>
    </source>
</evidence>
<dbReference type="SUPFAM" id="SSF52540">
    <property type="entry name" value="P-loop containing nucleoside triphosphate hydrolases"/>
    <property type="match status" value="1"/>
</dbReference>
<comment type="caution">
    <text evidence="4">The sequence shown here is derived from an EMBL/GenBank/DDBJ whole genome shotgun (WGS) entry which is preliminary data.</text>
</comment>
<dbReference type="SMART" id="SM00382">
    <property type="entry name" value="AAA"/>
    <property type="match status" value="1"/>
</dbReference>
<feature type="domain" description="ABC transporter" evidence="3">
    <location>
        <begin position="13"/>
        <end position="246"/>
    </location>
</feature>
<reference evidence="4 5" key="1">
    <citation type="submission" date="2019-01" db="EMBL/GenBank/DDBJ databases">
        <title>Novel species of Cellulomonas.</title>
        <authorList>
            <person name="Liu Q."/>
            <person name="Xin Y.-H."/>
        </authorList>
    </citation>
    <scope>NUCLEOTIDE SEQUENCE [LARGE SCALE GENOMIC DNA]</scope>
    <source>
        <strain evidence="4 5">HLT2-17</strain>
    </source>
</reference>
<evidence type="ECO:0000256" key="1">
    <source>
        <dbReference type="ARBA" id="ARBA00022741"/>
    </source>
</evidence>
<accession>A0A4Q5MVT9</accession>
<dbReference type="Gene3D" id="3.40.50.300">
    <property type="entry name" value="P-loop containing nucleotide triphosphate hydrolases"/>
    <property type="match status" value="1"/>
</dbReference>
<keyword evidence="2 4" id="KW-0067">ATP-binding</keyword>
<proteinExistence type="predicted"/>
<evidence type="ECO:0000313" key="4">
    <source>
        <dbReference type="EMBL" id="RYV49678.1"/>
    </source>
</evidence>
<dbReference type="EMBL" id="SDWW01000058">
    <property type="protein sequence ID" value="RYV49678.1"/>
    <property type="molecule type" value="Genomic_DNA"/>
</dbReference>
<dbReference type="InterPro" id="IPR027417">
    <property type="entry name" value="P-loop_NTPase"/>
</dbReference>
<gene>
    <name evidence="4" type="ORF">EUA98_17530</name>
</gene>
<organism evidence="4 5">
    <name type="scientific">Pengzhenrongella frigida</name>
    <dbReference type="NCBI Taxonomy" id="1259133"/>
    <lineage>
        <taxon>Bacteria</taxon>
        <taxon>Bacillati</taxon>
        <taxon>Actinomycetota</taxon>
        <taxon>Actinomycetes</taxon>
        <taxon>Micrococcales</taxon>
        <taxon>Pengzhenrongella</taxon>
    </lineage>
</organism>
<evidence type="ECO:0000259" key="3">
    <source>
        <dbReference type="PROSITE" id="PS50893"/>
    </source>
</evidence>
<dbReference type="PROSITE" id="PS50893">
    <property type="entry name" value="ABC_TRANSPORTER_2"/>
    <property type="match status" value="1"/>
</dbReference>
<evidence type="ECO:0000313" key="5">
    <source>
        <dbReference type="Proteomes" id="UP000293764"/>
    </source>
</evidence>
<dbReference type="GO" id="GO:0022857">
    <property type="term" value="F:transmembrane transporter activity"/>
    <property type="evidence" value="ECO:0007669"/>
    <property type="project" value="TreeGrafter"/>
</dbReference>
<dbReference type="InterPro" id="IPR003593">
    <property type="entry name" value="AAA+_ATPase"/>
</dbReference>
<dbReference type="OrthoDB" id="9802264at2"/>
<dbReference type="InterPro" id="IPR015854">
    <property type="entry name" value="ABC_transpr_LolD-like"/>
</dbReference>
<dbReference type="Pfam" id="PF00005">
    <property type="entry name" value="ABC_tran"/>
    <property type="match status" value="1"/>
</dbReference>
<dbReference type="GO" id="GO:0005524">
    <property type="term" value="F:ATP binding"/>
    <property type="evidence" value="ECO:0007669"/>
    <property type="project" value="UniProtKB-KW"/>
</dbReference>